<evidence type="ECO:0000256" key="1">
    <source>
        <dbReference type="SAM" id="MobiDB-lite"/>
    </source>
</evidence>
<dbReference type="InParanoid" id="A0A674ACI1"/>
<keyword evidence="3" id="KW-1185">Reference proteome</keyword>
<sequence>MWPDVAYCIRQLKQIKQILRVVINNVYPQTDPIKLRQYKLICPALKGNQKFGVVWSYQEVRRLAALTTKEIYSILKCPGCNSLLLRPDTSSLRVHCRNILKTKRQWKSPGLGSDPCGNTGCSNLELQLLRKCPTVTLSQHDKTSYKNLAKQLGELKQSPTKPKGKTCSLCVTPNQQQRTSAVPDWESHTAQNKEIQKT</sequence>
<accession>A0A674ACI1</accession>
<name>A0A674ACI1_SALTR</name>
<evidence type="ECO:0000313" key="3">
    <source>
        <dbReference type="Proteomes" id="UP000472277"/>
    </source>
</evidence>
<feature type="region of interest" description="Disordered" evidence="1">
    <location>
        <begin position="173"/>
        <end position="198"/>
    </location>
</feature>
<organism evidence="2 3">
    <name type="scientific">Salmo trutta</name>
    <name type="common">Brown trout</name>
    <dbReference type="NCBI Taxonomy" id="8032"/>
    <lineage>
        <taxon>Eukaryota</taxon>
        <taxon>Metazoa</taxon>
        <taxon>Chordata</taxon>
        <taxon>Craniata</taxon>
        <taxon>Vertebrata</taxon>
        <taxon>Euteleostomi</taxon>
        <taxon>Actinopterygii</taxon>
        <taxon>Neopterygii</taxon>
        <taxon>Teleostei</taxon>
        <taxon>Protacanthopterygii</taxon>
        <taxon>Salmoniformes</taxon>
        <taxon>Salmonidae</taxon>
        <taxon>Salmoninae</taxon>
        <taxon>Salmo</taxon>
    </lineage>
</organism>
<reference evidence="2" key="2">
    <citation type="submission" date="2025-09" db="UniProtKB">
        <authorList>
            <consortium name="Ensembl"/>
        </authorList>
    </citation>
    <scope>IDENTIFICATION</scope>
</reference>
<protein>
    <submittedName>
        <fullName evidence="2">Uncharacterized protein</fullName>
    </submittedName>
</protein>
<proteinExistence type="predicted"/>
<dbReference type="Proteomes" id="UP000472277">
    <property type="component" value="Chromosome 8"/>
</dbReference>
<reference evidence="2" key="1">
    <citation type="submission" date="2025-08" db="UniProtKB">
        <authorList>
            <consortium name="Ensembl"/>
        </authorList>
    </citation>
    <scope>IDENTIFICATION</scope>
</reference>
<dbReference type="GeneTree" id="ENSGT00990000207047"/>
<feature type="compositionally biased region" description="Polar residues" evidence="1">
    <location>
        <begin position="188"/>
        <end position="198"/>
    </location>
</feature>
<dbReference type="AlphaFoldDB" id="A0A674ACI1"/>
<evidence type="ECO:0000313" key="2">
    <source>
        <dbReference type="Ensembl" id="ENSSTUP00000056785.1"/>
    </source>
</evidence>
<dbReference type="Ensembl" id="ENSSTUT00000059485.1">
    <property type="protein sequence ID" value="ENSSTUP00000056785.1"/>
    <property type="gene ID" value="ENSSTUG00000024199.1"/>
</dbReference>